<feature type="non-terminal residue" evidence="3">
    <location>
        <position position="1"/>
    </location>
</feature>
<dbReference type="CDD" id="cd06464">
    <property type="entry name" value="ACD_sHsps-like"/>
    <property type="match status" value="1"/>
</dbReference>
<protein>
    <submittedName>
        <fullName evidence="3">Increased DNA methylation 2</fullName>
    </submittedName>
</protein>
<evidence type="ECO:0000256" key="1">
    <source>
        <dbReference type="PROSITE-ProRule" id="PRU00285"/>
    </source>
</evidence>
<dbReference type="GO" id="GO:0005634">
    <property type="term" value="C:nucleus"/>
    <property type="evidence" value="ECO:0007669"/>
    <property type="project" value="TreeGrafter"/>
</dbReference>
<dbReference type="FunFam" id="2.60.40.790:FF:000049">
    <property type="entry name" value="Increased DNA methylation 3"/>
    <property type="match status" value="1"/>
</dbReference>
<sequence length="439" mass="49692">MPVGDEFISDVALHWAEMNTVNQNLVTKNRWLVNPKIPHRWILELFFNISSVLIRMLSISCLDSFKSGSIWHGDQHFLLYLIAGIYFGPDLKGERPLKSVLQRLAAALPPYTSDQLAGSQIKVVEVERIFYYVMRKADESLIMKTSLLHQFFQGKFPAQGRDISFPQFPDLFPPELHPHSRSKNWYRFIENLSFIHNPDVSYLNSEDVERFKRLTGLNDFLLDRDAARSHNFSVRKVPPNVESTDNHNTSNKEFSPLKDELQYDSVRSGSYNGSLTPPQTKYDGNLEEKKFGPAMLFLPRQPCEEDWASLVAANDTGFALTGTAAMGHVGPIIGLMDIGECEDSYLFRVSLPGVKRDGKEFNCEVEKDGRVVIQGVTTTGERTVKKHSQVFEMVTHNLCPPGEFSLSFQLPGPVDPQQFLVNFGIDGILEGAVMKEFQP</sequence>
<evidence type="ECO:0000313" key="4">
    <source>
        <dbReference type="Proteomes" id="UP000685013"/>
    </source>
</evidence>
<dbReference type="PANTHER" id="PTHR34661">
    <property type="entry name" value="INCREASED DNA METHYLATION 3"/>
    <property type="match status" value="1"/>
</dbReference>
<evidence type="ECO:0000259" key="2">
    <source>
        <dbReference type="PROSITE" id="PS01031"/>
    </source>
</evidence>
<dbReference type="Proteomes" id="UP000685013">
    <property type="component" value="Chromosome 12"/>
</dbReference>
<evidence type="ECO:0000313" key="3">
    <source>
        <dbReference type="EMBL" id="KAG6586272.1"/>
    </source>
</evidence>
<dbReference type="InterPro" id="IPR039321">
    <property type="entry name" value="IDM2/3-like"/>
</dbReference>
<comment type="similarity">
    <text evidence="1">Belongs to the small heat shock protein (HSP20) family.</text>
</comment>
<name>A0AAV6MSD3_9ROSI</name>
<dbReference type="PANTHER" id="PTHR34661:SF3">
    <property type="entry name" value="INCREASED DNA METHYLATION 2"/>
    <property type="match status" value="1"/>
</dbReference>
<dbReference type="InterPro" id="IPR002068">
    <property type="entry name" value="A-crystallin/Hsp20_dom"/>
</dbReference>
<accession>A0AAV6MSD3</accession>
<dbReference type="EMBL" id="JAGKQH010000012">
    <property type="protein sequence ID" value="KAG6586272.1"/>
    <property type="molecule type" value="Genomic_DNA"/>
</dbReference>
<keyword evidence="4" id="KW-1185">Reference proteome</keyword>
<dbReference type="AlphaFoldDB" id="A0AAV6MSD3"/>
<feature type="domain" description="SHSP" evidence="2">
    <location>
        <begin position="324"/>
        <end position="439"/>
    </location>
</feature>
<reference evidence="3 4" key="1">
    <citation type="journal article" date="2021" name="Hortic Res">
        <title>The domestication of Cucurbita argyrosperma as revealed by the genome of its wild relative.</title>
        <authorList>
            <person name="Barrera-Redondo J."/>
            <person name="Sanchez-de la Vega G."/>
            <person name="Aguirre-Liguori J.A."/>
            <person name="Castellanos-Morales G."/>
            <person name="Gutierrez-Guerrero Y.T."/>
            <person name="Aguirre-Dugua X."/>
            <person name="Aguirre-Planter E."/>
            <person name="Tenaillon M.I."/>
            <person name="Lira-Saade R."/>
            <person name="Eguiarte L.E."/>
        </authorList>
    </citation>
    <scope>NUCLEOTIDE SEQUENCE [LARGE SCALE GENOMIC DNA]</scope>
    <source>
        <strain evidence="3">JBR-2021</strain>
    </source>
</reference>
<dbReference type="PROSITE" id="PS01031">
    <property type="entry name" value="SHSP"/>
    <property type="match status" value="1"/>
</dbReference>
<gene>
    <name evidence="3" type="primary">IDM2</name>
    <name evidence="3" type="ORF">SDJN03_19005</name>
</gene>
<proteinExistence type="inferred from homology"/>
<organism evidence="3 4">
    <name type="scientific">Cucurbita argyrosperma subsp. sororia</name>
    <dbReference type="NCBI Taxonomy" id="37648"/>
    <lineage>
        <taxon>Eukaryota</taxon>
        <taxon>Viridiplantae</taxon>
        <taxon>Streptophyta</taxon>
        <taxon>Embryophyta</taxon>
        <taxon>Tracheophyta</taxon>
        <taxon>Spermatophyta</taxon>
        <taxon>Magnoliopsida</taxon>
        <taxon>eudicotyledons</taxon>
        <taxon>Gunneridae</taxon>
        <taxon>Pentapetalae</taxon>
        <taxon>rosids</taxon>
        <taxon>fabids</taxon>
        <taxon>Cucurbitales</taxon>
        <taxon>Cucurbitaceae</taxon>
        <taxon>Cucurbiteae</taxon>
        <taxon>Cucurbita</taxon>
    </lineage>
</organism>
<comment type="caution">
    <text evidence="3">The sequence shown here is derived from an EMBL/GenBank/DDBJ whole genome shotgun (WGS) entry which is preliminary data.</text>
</comment>